<evidence type="ECO:0000313" key="1">
    <source>
        <dbReference type="EMBL" id="AJA42345.1"/>
    </source>
</evidence>
<dbReference type="RefSeq" id="YP_009214625.1">
    <property type="nucleotide sequence ID" value="NC_028962.1"/>
</dbReference>
<sequence>MANLLPSVFNKETGKWETIIARPVAQEVFKIMKEDYLRSKGEIGYIFVSHDEGDMPVNLVLFYDTSKTGTEIVDNTERVKENIKFNLDQYLLTKNNNAKQFRISEFRQRIEDLHLVDIDSEFYVEVIDTEGQKHVIPSTKSLTNNFEITNALLEAGNEIKVKYFYNGNPIDDFMLDKKVTEENRDRYPSEVE</sequence>
<dbReference type="GeneID" id="26641042"/>
<organism evidence="1 2">
    <name type="scientific">Staphylococcus phage vB_SepM_ phiIPLA-C1C</name>
    <dbReference type="NCBI Taxonomy" id="1572704"/>
    <lineage>
        <taxon>Viruses</taxon>
        <taxon>Duplodnaviria</taxon>
        <taxon>Heunggongvirae</taxon>
        <taxon>Uroviricota</taxon>
        <taxon>Caudoviricetes</taxon>
        <taxon>Herelleviridae</taxon>
        <taxon>Twortvirinae</taxon>
        <taxon>Sepunavirus</taxon>
        <taxon>Sepunavirus IPLAC1C</taxon>
    </lineage>
</organism>
<name>A0A0D3MWI1_9CAUD</name>
<dbReference type="EMBL" id="KP027447">
    <property type="protein sequence ID" value="AJA42345.1"/>
    <property type="molecule type" value="Genomic_DNA"/>
</dbReference>
<dbReference type="OrthoDB" id="11655at10239"/>
<keyword evidence="2" id="KW-1185">Reference proteome</keyword>
<accession>A0A0D3MWI1</accession>
<protein>
    <submittedName>
        <fullName evidence="1">Uncharacterized protein</fullName>
    </submittedName>
</protein>
<proteinExistence type="predicted"/>
<reference evidence="1 2" key="1">
    <citation type="journal article" date="2015" name="Appl. Environ. Microbiol.">
        <title>Two Phages, phiIPLA-RODI and phiIPLA-C1C, Lyse Mono- and Dual-Species Staphylococcal Biofilms.</title>
        <authorList>
            <person name="Gutierrez D."/>
            <person name="Vandenheuvel D."/>
            <person name="Martinez B."/>
            <person name="Rodriguez A."/>
            <person name="Lavigne R."/>
            <person name="Garcia P."/>
        </authorList>
    </citation>
    <scope>NUCLEOTIDE SEQUENCE [LARGE SCALE GENOMIC DNA]</scope>
</reference>
<dbReference type="KEGG" id="vg:26641042"/>
<evidence type="ECO:0000313" key="2">
    <source>
        <dbReference type="Proteomes" id="UP000032689"/>
    </source>
</evidence>
<dbReference type="Proteomes" id="UP000032689">
    <property type="component" value="Segment"/>
</dbReference>